<dbReference type="InterPro" id="IPR050361">
    <property type="entry name" value="MPP/UQCRC_Complex"/>
</dbReference>
<dbReference type="InterPro" id="IPR011765">
    <property type="entry name" value="Pept_M16_N"/>
</dbReference>
<evidence type="ECO:0000259" key="3">
    <source>
        <dbReference type="Pfam" id="PF05193"/>
    </source>
</evidence>
<dbReference type="InterPro" id="IPR007863">
    <property type="entry name" value="Peptidase_M16_C"/>
</dbReference>
<protein>
    <submittedName>
        <fullName evidence="4">Insulinase family protein</fullName>
    </submittedName>
</protein>
<evidence type="ECO:0000256" key="1">
    <source>
        <dbReference type="ARBA" id="ARBA00007261"/>
    </source>
</evidence>
<dbReference type="Pfam" id="PF05193">
    <property type="entry name" value="Peptidase_M16_C"/>
    <property type="match status" value="1"/>
</dbReference>
<gene>
    <name evidence="4" type="ORF">FRE64_14965</name>
</gene>
<dbReference type="InterPro" id="IPR011249">
    <property type="entry name" value="Metalloenz_LuxS/M16"/>
</dbReference>
<dbReference type="OrthoDB" id="9811314at2"/>
<organism evidence="4 5">
    <name type="scientific">Euhalothece natronophila Z-M001</name>
    <dbReference type="NCBI Taxonomy" id="522448"/>
    <lineage>
        <taxon>Bacteria</taxon>
        <taxon>Bacillati</taxon>
        <taxon>Cyanobacteriota</taxon>
        <taxon>Cyanophyceae</taxon>
        <taxon>Oscillatoriophycideae</taxon>
        <taxon>Chroococcales</taxon>
        <taxon>Halothecacae</taxon>
        <taxon>Halothece cluster</taxon>
        <taxon>Euhalothece</taxon>
    </lineage>
</organism>
<dbReference type="PANTHER" id="PTHR11851:SF49">
    <property type="entry name" value="MITOCHONDRIAL-PROCESSING PEPTIDASE SUBUNIT ALPHA"/>
    <property type="match status" value="1"/>
</dbReference>
<dbReference type="SUPFAM" id="SSF63411">
    <property type="entry name" value="LuxS/MPP-like metallohydrolase"/>
    <property type="match status" value="2"/>
</dbReference>
<evidence type="ECO:0000313" key="5">
    <source>
        <dbReference type="Proteomes" id="UP000318453"/>
    </source>
</evidence>
<dbReference type="EMBL" id="CP042326">
    <property type="protein sequence ID" value="QDZ41127.1"/>
    <property type="molecule type" value="Genomic_DNA"/>
</dbReference>
<dbReference type="Gene3D" id="3.30.830.10">
    <property type="entry name" value="Metalloenzyme, LuxS/M16 peptidase-like"/>
    <property type="match status" value="2"/>
</dbReference>
<dbReference type="KEGG" id="enn:FRE64_14965"/>
<proteinExistence type="inferred from homology"/>
<accession>A0A5B8NQ49</accession>
<dbReference type="Pfam" id="PF00675">
    <property type="entry name" value="Peptidase_M16"/>
    <property type="match status" value="1"/>
</dbReference>
<dbReference type="AlphaFoldDB" id="A0A5B8NQ49"/>
<evidence type="ECO:0000259" key="2">
    <source>
        <dbReference type="Pfam" id="PF00675"/>
    </source>
</evidence>
<sequence>MKDVKSPVTKFPATVTQLANGLTVIHQQMKTTPVVVTDIWVNAGAKREPWWGVAHFLEHLVFKGTKRIPPGWFDYIVENYGGMANAETSYDYAHFFLTTAASHWEKMLPYLAELLLQAEIPEEEFLCERGVVLEEIRQTEDDPDWFAFQALCESLYDQHPYGRSILGTEEAVLARSPNQMRCFHRTYYQPENMTVVVVGDIEQETALKTIDAAFHPFTVPSECPPLEIPSQPTLRAPQRREIRLPRLDIARLTMGWRGAGIEGWEDAVGLDLLSVLLAQGTSSRLVRELREEKQLVYDVGSGFSLQKDSSLFTLNAWLPPQHLQQVEEILRDRALELQTQSVSEKELNRAKRLICNDYAFSTETPGQIAGLYGYYSILAQPQLSLQYPHRIQQLQPEELKRLAQTYLSPERYALTTMKPL</sequence>
<dbReference type="RefSeq" id="WP_146296963.1">
    <property type="nucleotide sequence ID" value="NZ_CP042326.1"/>
</dbReference>
<feature type="domain" description="Peptidase M16 C-terminal" evidence="3">
    <location>
        <begin position="177"/>
        <end position="352"/>
    </location>
</feature>
<name>A0A5B8NQ49_9CHRO</name>
<evidence type="ECO:0000313" key="4">
    <source>
        <dbReference type="EMBL" id="QDZ41127.1"/>
    </source>
</evidence>
<dbReference type="PANTHER" id="PTHR11851">
    <property type="entry name" value="METALLOPROTEASE"/>
    <property type="match status" value="1"/>
</dbReference>
<feature type="domain" description="Peptidase M16 N-terminal" evidence="2">
    <location>
        <begin position="24"/>
        <end position="168"/>
    </location>
</feature>
<reference evidence="4 5" key="1">
    <citation type="submission" date="2019-08" db="EMBL/GenBank/DDBJ databases">
        <title>Carotenoids and Carotenoid Binding Proteins in the Halophilic Cyanobacterium Euhalothece sp. ZM00.</title>
        <authorList>
            <person name="Cho S.M."/>
            <person name="Song J.Y."/>
            <person name="Park Y.-I."/>
        </authorList>
    </citation>
    <scope>NUCLEOTIDE SEQUENCE [LARGE SCALE GENOMIC DNA]</scope>
    <source>
        <strain evidence="4 5">Z-M001</strain>
    </source>
</reference>
<dbReference type="GO" id="GO:0046872">
    <property type="term" value="F:metal ion binding"/>
    <property type="evidence" value="ECO:0007669"/>
    <property type="project" value="InterPro"/>
</dbReference>
<dbReference type="Proteomes" id="UP000318453">
    <property type="component" value="Chromosome"/>
</dbReference>
<comment type="similarity">
    <text evidence="1">Belongs to the peptidase M16 family.</text>
</comment>
<keyword evidence="5" id="KW-1185">Reference proteome</keyword>